<dbReference type="PRINTS" id="PR00469">
    <property type="entry name" value="PNDRDTASEII"/>
</dbReference>
<dbReference type="PRINTS" id="PR00368">
    <property type="entry name" value="FADPNR"/>
</dbReference>
<dbReference type="InterPro" id="IPR050097">
    <property type="entry name" value="Ferredoxin-NADP_redctase_2"/>
</dbReference>
<dbReference type="PANTHER" id="PTHR48105">
    <property type="entry name" value="THIOREDOXIN REDUCTASE 1-RELATED-RELATED"/>
    <property type="match status" value="1"/>
</dbReference>
<organism evidence="4 5">
    <name type="scientific">Candidatus Nasuia deltocephalincola</name>
    <dbReference type="NCBI Taxonomy" id="1160784"/>
    <lineage>
        <taxon>Bacteria</taxon>
        <taxon>Pseudomonadati</taxon>
        <taxon>Pseudomonadota</taxon>
        <taxon>Betaproteobacteria</taxon>
        <taxon>Candidatus Nasuia</taxon>
    </lineage>
</organism>
<dbReference type="Proteomes" id="UP000663075">
    <property type="component" value="Chromosome"/>
</dbReference>
<dbReference type="EMBL" id="CP024850">
    <property type="protein sequence ID" value="QSF25305.1"/>
    <property type="molecule type" value="Genomic_DNA"/>
</dbReference>
<evidence type="ECO:0000313" key="5">
    <source>
        <dbReference type="Proteomes" id="UP000663075"/>
    </source>
</evidence>
<evidence type="ECO:0000313" key="4">
    <source>
        <dbReference type="EMBL" id="QSF25305.1"/>
    </source>
</evidence>
<dbReference type="Gene3D" id="3.50.50.60">
    <property type="entry name" value="FAD/NAD(P)-binding domain"/>
    <property type="match status" value="2"/>
</dbReference>
<evidence type="ECO:0000256" key="2">
    <source>
        <dbReference type="ARBA" id="ARBA00023002"/>
    </source>
</evidence>
<dbReference type="GO" id="GO:0016491">
    <property type="term" value="F:oxidoreductase activity"/>
    <property type="evidence" value="ECO:0007669"/>
    <property type="project" value="UniProtKB-KW"/>
</dbReference>
<dbReference type="AlphaFoldDB" id="A0A974WLF0"/>
<name>A0A974WLF0_9PROT</name>
<dbReference type="SUPFAM" id="SSF51905">
    <property type="entry name" value="FAD/NAD(P)-binding domain"/>
    <property type="match status" value="1"/>
</dbReference>
<sequence>MKKNFFILFLINFDSNMFKIKYSKILVLGSGPSGLTSSLYIIRSNINLIIVTGNNIGGQLNNTNIVENWPSIKSIKGSELMKNFYLQILYFNAEVYNDEINYLNLLNKPLMSVGFLNFYYFNFLIISTGCKYKIFNYKNQFKYIGKNISSCAVCDSNFYKNKNILIIGNGDSCFENIFYLIKIIKNILLICRNKIFKTNYNIIKKIFLIMNDKIKFKMNSFLLEFVGDDYLLFYVKIKNFFNFNLNIYFLEGLFLFIGNIPNSNKFFGQLKINKNFILNKKKFLYNYTLTSINQIFSIGDVQDFLYKQAVTSSASGCFSYFDLINSYKKYFNV</sequence>
<reference evidence="4" key="1">
    <citation type="submission" date="2017-11" db="EMBL/GenBank/DDBJ databases">
        <authorList>
            <person name="Jian Z."/>
        </authorList>
    </citation>
    <scope>NUCLEOTIDE SEQUENCE [LARGE SCALE GENOMIC DNA]</scope>
    <source>
        <strain evidence="4">YC</strain>
    </source>
</reference>
<evidence type="ECO:0000256" key="1">
    <source>
        <dbReference type="ARBA" id="ARBA00022630"/>
    </source>
</evidence>
<dbReference type="Pfam" id="PF07992">
    <property type="entry name" value="Pyr_redox_2"/>
    <property type="match status" value="1"/>
</dbReference>
<protein>
    <recommendedName>
        <fullName evidence="3">FAD/NAD(P)-binding domain-containing protein</fullName>
    </recommendedName>
</protein>
<proteinExistence type="predicted"/>
<dbReference type="InterPro" id="IPR023753">
    <property type="entry name" value="FAD/NAD-binding_dom"/>
</dbReference>
<evidence type="ECO:0000259" key="3">
    <source>
        <dbReference type="Pfam" id="PF07992"/>
    </source>
</evidence>
<dbReference type="InterPro" id="IPR036188">
    <property type="entry name" value="FAD/NAD-bd_sf"/>
</dbReference>
<keyword evidence="5" id="KW-1185">Reference proteome</keyword>
<feature type="domain" description="FAD/NAD(P)-binding" evidence="3">
    <location>
        <begin position="24"/>
        <end position="316"/>
    </location>
</feature>
<keyword evidence="2" id="KW-0560">Oxidoreductase</keyword>
<keyword evidence="1" id="KW-0285">Flavoprotein</keyword>
<gene>
    <name evidence="4" type="ORF">CU086_00475</name>
</gene>
<accession>A0A974WLF0</accession>